<dbReference type="GO" id="GO:0000287">
    <property type="term" value="F:magnesium ion binding"/>
    <property type="evidence" value="ECO:0007669"/>
    <property type="project" value="InterPro"/>
</dbReference>
<evidence type="ECO:0000259" key="3">
    <source>
        <dbReference type="Pfam" id="PF03936"/>
    </source>
</evidence>
<dbReference type="Gene3D" id="1.10.600.10">
    <property type="entry name" value="Farnesyl Diphosphate Synthase"/>
    <property type="match status" value="2"/>
</dbReference>
<feature type="domain" description="Terpene synthase metal-binding" evidence="3">
    <location>
        <begin position="327"/>
        <end position="367"/>
    </location>
</feature>
<sequence length="450" mass="52607">MEHTKLLQLIDAIQRLGLAYYFDEEIKQALQHIYDTYGDEWNGGSSSLWFRLMRQQGFYCMRTRISYFPNNPSVTIPRRRNKRRAPNVVELELCTIIEVTPMADNRIMQELLQAPTEGYGEAIVILKINAYHFEIKTNLLQLVQANPYHGFERENPHTHINNFKRITSTLKFRDVPNDVIKLMMFSYSLEGAARVWHDKEPPNSILTWEDLVKKFDDNGDVHETLELYEATCLGVQGEAVLDEALVFARTRLSNITKDPVLSNSTFSIQIQEALKQPIQKRLPRLEALCYIHFYEKQASCNKSLVRLAKIGFNQLQSLHKKELSQLSRWWKSIDMVITMSAVLDDTYDAYGIYEELEIFTQAIQSVDCYMKQYEVTEEYVHSLFNKQIEDAWKAITRESLVCKDVPMPIIMRVINLTRVMDVLYKHKDSFTHVREEVIDHIKSLLVRPIL</sequence>
<dbReference type="SUPFAM" id="SSF48239">
    <property type="entry name" value="Terpenoid cyclases/Protein prenyltransferases"/>
    <property type="match status" value="2"/>
</dbReference>
<dbReference type="InterPro" id="IPR001906">
    <property type="entry name" value="Terpene_synth_N"/>
</dbReference>
<feature type="domain" description="Terpene synthase N-terminal" evidence="2">
    <location>
        <begin position="5"/>
        <end position="68"/>
    </location>
</feature>
<evidence type="ECO:0000259" key="2">
    <source>
        <dbReference type="Pfam" id="PF01397"/>
    </source>
</evidence>
<protein>
    <submittedName>
        <fullName evidence="4">Beta-caryophyllene synthase-like</fullName>
    </submittedName>
</protein>
<dbReference type="AlphaFoldDB" id="A0A6L2MPA0"/>
<dbReference type="EMBL" id="BKCJ010006842">
    <property type="protein sequence ID" value="GEU74204.1"/>
    <property type="molecule type" value="Genomic_DNA"/>
</dbReference>
<name>A0A6L2MPA0_TANCI</name>
<dbReference type="InterPro" id="IPR050148">
    <property type="entry name" value="Terpene_synthase-like"/>
</dbReference>
<dbReference type="InterPro" id="IPR036965">
    <property type="entry name" value="Terpene_synth_N_sf"/>
</dbReference>
<gene>
    <name evidence="4" type="ORF">Tci_046182</name>
</gene>
<organism evidence="4">
    <name type="scientific">Tanacetum cinerariifolium</name>
    <name type="common">Dalmatian daisy</name>
    <name type="synonym">Chrysanthemum cinerariifolium</name>
    <dbReference type="NCBI Taxonomy" id="118510"/>
    <lineage>
        <taxon>Eukaryota</taxon>
        <taxon>Viridiplantae</taxon>
        <taxon>Streptophyta</taxon>
        <taxon>Embryophyta</taxon>
        <taxon>Tracheophyta</taxon>
        <taxon>Spermatophyta</taxon>
        <taxon>Magnoliopsida</taxon>
        <taxon>eudicotyledons</taxon>
        <taxon>Gunneridae</taxon>
        <taxon>Pentapetalae</taxon>
        <taxon>asterids</taxon>
        <taxon>campanulids</taxon>
        <taxon>Asterales</taxon>
        <taxon>Asteraceae</taxon>
        <taxon>Asteroideae</taxon>
        <taxon>Anthemideae</taxon>
        <taxon>Anthemidinae</taxon>
        <taxon>Tanacetum</taxon>
    </lineage>
</organism>
<dbReference type="Gene3D" id="1.50.10.130">
    <property type="entry name" value="Terpene synthase, N-terminal domain"/>
    <property type="match status" value="2"/>
</dbReference>
<dbReference type="Pfam" id="PF01397">
    <property type="entry name" value="Terpene_synth"/>
    <property type="match status" value="1"/>
</dbReference>
<accession>A0A6L2MPA0</accession>
<dbReference type="GO" id="GO:0016114">
    <property type="term" value="P:terpenoid biosynthetic process"/>
    <property type="evidence" value="ECO:0007669"/>
    <property type="project" value="InterPro"/>
</dbReference>
<dbReference type="PANTHER" id="PTHR31225:SF250">
    <property type="entry name" value="(-)-BETA-CARYOPHYLLENE SYNTHASE"/>
    <property type="match status" value="1"/>
</dbReference>
<evidence type="ECO:0000256" key="1">
    <source>
        <dbReference type="ARBA" id="ARBA00022723"/>
    </source>
</evidence>
<comment type="caution">
    <text evidence="4">The sequence shown here is derived from an EMBL/GenBank/DDBJ whole genome shotgun (WGS) entry which is preliminary data.</text>
</comment>
<dbReference type="InterPro" id="IPR005630">
    <property type="entry name" value="Terpene_synthase_metal-bd"/>
</dbReference>
<evidence type="ECO:0000313" key="4">
    <source>
        <dbReference type="EMBL" id="GEU74204.1"/>
    </source>
</evidence>
<reference evidence="4" key="1">
    <citation type="journal article" date="2019" name="Sci. Rep.">
        <title>Draft genome of Tanacetum cinerariifolium, the natural source of mosquito coil.</title>
        <authorList>
            <person name="Yamashiro T."/>
            <person name="Shiraishi A."/>
            <person name="Satake H."/>
            <person name="Nakayama K."/>
        </authorList>
    </citation>
    <scope>NUCLEOTIDE SEQUENCE</scope>
</reference>
<keyword evidence="1" id="KW-0479">Metal-binding</keyword>
<dbReference type="InterPro" id="IPR008949">
    <property type="entry name" value="Isoprenoid_synthase_dom_sf"/>
</dbReference>
<dbReference type="InterPro" id="IPR008930">
    <property type="entry name" value="Terpenoid_cyclase/PrenylTrfase"/>
</dbReference>
<dbReference type="PANTHER" id="PTHR31225">
    <property type="entry name" value="OS04G0344100 PROTEIN-RELATED"/>
    <property type="match status" value="1"/>
</dbReference>
<dbReference type="SUPFAM" id="SSF48576">
    <property type="entry name" value="Terpenoid synthases"/>
    <property type="match status" value="2"/>
</dbReference>
<dbReference type="GO" id="GO:0010333">
    <property type="term" value="F:terpene synthase activity"/>
    <property type="evidence" value="ECO:0007669"/>
    <property type="project" value="InterPro"/>
</dbReference>
<proteinExistence type="predicted"/>
<dbReference type="Pfam" id="PF03936">
    <property type="entry name" value="Terpene_synth_C"/>
    <property type="match status" value="1"/>
</dbReference>